<name>A0A3E5AKF8_9FIRM</name>
<dbReference type="Proteomes" id="UP000260970">
    <property type="component" value="Unassembled WGS sequence"/>
</dbReference>
<accession>A0A3E5AKF8</accession>
<protein>
    <submittedName>
        <fullName evidence="1">Uncharacterized protein</fullName>
    </submittedName>
</protein>
<proteinExistence type="predicted"/>
<reference evidence="1 2" key="1">
    <citation type="submission" date="2018-08" db="EMBL/GenBank/DDBJ databases">
        <title>A genome reference for cultivated species of the human gut microbiota.</title>
        <authorList>
            <person name="Zou Y."/>
            <person name="Xue W."/>
            <person name="Luo G."/>
        </authorList>
    </citation>
    <scope>NUCLEOTIDE SEQUENCE [LARGE SCALE GENOMIC DNA]</scope>
    <source>
        <strain evidence="1 2">OM05-6AA</strain>
    </source>
</reference>
<dbReference type="EMBL" id="QSUG01000015">
    <property type="protein sequence ID" value="RGN21248.1"/>
    <property type="molecule type" value="Genomic_DNA"/>
</dbReference>
<comment type="caution">
    <text evidence="1">The sequence shown here is derived from an EMBL/GenBank/DDBJ whole genome shotgun (WGS) entry which is preliminary data.</text>
</comment>
<gene>
    <name evidence="1" type="ORF">DXB72_12935</name>
</gene>
<sequence>MVLSARNFSNSEAYLYLIGRLDRKYVSKLMEAQVAVMKENIHKKVIAKGNRGNVYHPWRGLKE</sequence>
<evidence type="ECO:0000313" key="1">
    <source>
        <dbReference type="EMBL" id="RGN21248.1"/>
    </source>
</evidence>
<evidence type="ECO:0000313" key="2">
    <source>
        <dbReference type="Proteomes" id="UP000260970"/>
    </source>
</evidence>
<organism evidence="1 2">
    <name type="scientific">Agathobacter rectalis</name>
    <dbReference type="NCBI Taxonomy" id="39491"/>
    <lineage>
        <taxon>Bacteria</taxon>
        <taxon>Bacillati</taxon>
        <taxon>Bacillota</taxon>
        <taxon>Clostridia</taxon>
        <taxon>Lachnospirales</taxon>
        <taxon>Lachnospiraceae</taxon>
        <taxon>Agathobacter</taxon>
    </lineage>
</organism>
<dbReference type="RefSeq" id="WP_117691013.1">
    <property type="nucleotide sequence ID" value="NZ_QSUE01000013.1"/>
</dbReference>
<dbReference type="AlphaFoldDB" id="A0A3E5AKF8"/>